<reference evidence="2" key="1">
    <citation type="journal article" date="2020" name="Stud. Mycol.">
        <title>101 Dothideomycetes genomes: a test case for predicting lifestyles and emergence of pathogens.</title>
        <authorList>
            <person name="Haridas S."/>
            <person name="Albert R."/>
            <person name="Binder M."/>
            <person name="Bloem J."/>
            <person name="Labutti K."/>
            <person name="Salamov A."/>
            <person name="Andreopoulos B."/>
            <person name="Baker S."/>
            <person name="Barry K."/>
            <person name="Bills G."/>
            <person name="Bluhm B."/>
            <person name="Cannon C."/>
            <person name="Castanera R."/>
            <person name="Culley D."/>
            <person name="Daum C."/>
            <person name="Ezra D."/>
            <person name="Gonzalez J."/>
            <person name="Henrissat B."/>
            <person name="Kuo A."/>
            <person name="Liang C."/>
            <person name="Lipzen A."/>
            <person name="Lutzoni F."/>
            <person name="Magnuson J."/>
            <person name="Mondo S."/>
            <person name="Nolan M."/>
            <person name="Ohm R."/>
            <person name="Pangilinan J."/>
            <person name="Park H.-J."/>
            <person name="Ramirez L."/>
            <person name="Alfaro M."/>
            <person name="Sun H."/>
            <person name="Tritt A."/>
            <person name="Yoshinaga Y."/>
            <person name="Zwiers L.-H."/>
            <person name="Turgeon B."/>
            <person name="Goodwin S."/>
            <person name="Spatafora J."/>
            <person name="Crous P."/>
            <person name="Grigoriev I."/>
        </authorList>
    </citation>
    <scope>NUCLEOTIDE SEQUENCE</scope>
    <source>
        <strain evidence="2">CBS 675.92</strain>
    </source>
</reference>
<dbReference type="Proteomes" id="UP000800035">
    <property type="component" value="Unassembled WGS sequence"/>
</dbReference>
<accession>A0A6A5TYI4</accession>
<protein>
    <submittedName>
        <fullName evidence="2">Amidase signature enzyme</fullName>
    </submittedName>
</protein>
<evidence type="ECO:0000256" key="1">
    <source>
        <dbReference type="SAM" id="SignalP"/>
    </source>
</evidence>
<dbReference type="AlphaFoldDB" id="A0A6A5TYI4"/>
<dbReference type="PANTHER" id="PTHR46310:SF7">
    <property type="entry name" value="AMIDASE 1"/>
    <property type="match status" value="1"/>
</dbReference>
<dbReference type="EMBL" id="ML976990">
    <property type="protein sequence ID" value="KAF1957130.1"/>
    <property type="molecule type" value="Genomic_DNA"/>
</dbReference>
<keyword evidence="1" id="KW-0732">Signal</keyword>
<feature type="chain" id="PRO_5025646751" evidence="1">
    <location>
        <begin position="20"/>
        <end position="520"/>
    </location>
</feature>
<name>A0A6A5TYI4_9PLEO</name>
<dbReference type="Gene3D" id="3.90.1300.10">
    <property type="entry name" value="Amidase signature (AS) domain"/>
    <property type="match status" value="1"/>
</dbReference>
<dbReference type="SUPFAM" id="SSF75304">
    <property type="entry name" value="Amidase signature (AS) enzymes"/>
    <property type="match status" value="1"/>
</dbReference>
<dbReference type="InterPro" id="IPR036928">
    <property type="entry name" value="AS_sf"/>
</dbReference>
<gene>
    <name evidence="2" type="ORF">CC80DRAFT_525270</name>
</gene>
<dbReference type="OrthoDB" id="5423360at2759"/>
<sequence>MYRGSVLSAVLLYGSVVNAAVSSTGFTSFLPFMAVNGNISDVFATTNAFFQNDDVFQAGFLEALYVRDTFNTTSFQVSNTTTASVFTGGASLNPGPYFLSALGQVYEAWRLIVLRYQWCLHRPLAGVRIGIKDIFDIKGLRTSNGNRAWYWLYPPANNTATPVQSLIDAASWEVATADWVDYHEPFNPRGDGYQDSSSSSSGGGAGVASYDWLDVALGSDTGGSHTMSMSPTLDTAGLLSKDPVLWNAAAQAMYKENITFSTSYPTKVATLSWPTEVDTVANALLINFLANVTSFLKANATAFNISAAWQQQNLSTESLKSYLNLTYPVLITQEQIPLVRDPFYRDYAAKHDGRRPFVDPVPLVRWAWGETTTETLENAYTNKTTFMSWINSTLLVPNAKTCSDSLLLYVGTDGSETTYRNTYLKEPRPPFGFSERSISILSETPDFVVPVGEAPYHSTVTGHVEYLPVAVDFMAAKGCDGMLFSLIGELYEAGIVKRARAGQSGVTGREILFRRNGGDE</sequence>
<dbReference type="PANTHER" id="PTHR46310">
    <property type="entry name" value="AMIDASE 1"/>
    <property type="match status" value="1"/>
</dbReference>
<organism evidence="2 3">
    <name type="scientific">Byssothecium circinans</name>
    <dbReference type="NCBI Taxonomy" id="147558"/>
    <lineage>
        <taxon>Eukaryota</taxon>
        <taxon>Fungi</taxon>
        <taxon>Dikarya</taxon>
        <taxon>Ascomycota</taxon>
        <taxon>Pezizomycotina</taxon>
        <taxon>Dothideomycetes</taxon>
        <taxon>Pleosporomycetidae</taxon>
        <taxon>Pleosporales</taxon>
        <taxon>Massarineae</taxon>
        <taxon>Massarinaceae</taxon>
        <taxon>Byssothecium</taxon>
    </lineage>
</organism>
<evidence type="ECO:0000313" key="2">
    <source>
        <dbReference type="EMBL" id="KAF1957130.1"/>
    </source>
</evidence>
<proteinExistence type="predicted"/>
<keyword evidence="3" id="KW-1185">Reference proteome</keyword>
<evidence type="ECO:0000313" key="3">
    <source>
        <dbReference type="Proteomes" id="UP000800035"/>
    </source>
</evidence>
<feature type="signal peptide" evidence="1">
    <location>
        <begin position="1"/>
        <end position="19"/>
    </location>
</feature>